<reference evidence="1" key="1">
    <citation type="submission" date="2016-10" db="EMBL/GenBank/DDBJ databases">
        <title>Sequence of Gallionella enrichment culture.</title>
        <authorList>
            <person name="Poehlein A."/>
            <person name="Muehling M."/>
            <person name="Daniel R."/>
        </authorList>
    </citation>
    <scope>NUCLEOTIDE SEQUENCE</scope>
</reference>
<gene>
    <name evidence="1" type="ORF">GALL_472500</name>
</gene>
<accession>A0A1J5Q5D3</accession>
<dbReference type="EMBL" id="MLJW01003865">
    <property type="protein sequence ID" value="OIQ71133.1"/>
    <property type="molecule type" value="Genomic_DNA"/>
</dbReference>
<evidence type="ECO:0000313" key="1">
    <source>
        <dbReference type="EMBL" id="OIQ71133.1"/>
    </source>
</evidence>
<comment type="caution">
    <text evidence="1">The sequence shown here is derived from an EMBL/GenBank/DDBJ whole genome shotgun (WGS) entry which is preliminary data.</text>
</comment>
<proteinExistence type="predicted"/>
<dbReference type="AlphaFoldDB" id="A0A1J5Q5D3"/>
<protein>
    <submittedName>
        <fullName evidence="1">Uncharacterized protein</fullName>
    </submittedName>
</protein>
<name>A0A1J5Q5D3_9ZZZZ</name>
<sequence>MREPLAGAARAALHFVDHQQPAVAVANRACRLQIIDVRGLDPALALDGLEKDRDDIGVGIGDLLQCRRIVQRHAHEALDQRLETFLHLGIGGRRQRGQRAAMEGAFEHHDFRPGDTAIVAVQPGQLDCRLVRFQSGIAEKRRIHLAQDAKPVGQLFLQGNAIQIGAVDELAHLIGEGRHQPRMRMAQGVDRDARQGVEIAATLRIPDPCTLAMRQRDRQAGIGVHQMCGHGHLLEAGKN</sequence>
<organism evidence="1">
    <name type="scientific">mine drainage metagenome</name>
    <dbReference type="NCBI Taxonomy" id="410659"/>
    <lineage>
        <taxon>unclassified sequences</taxon>
        <taxon>metagenomes</taxon>
        <taxon>ecological metagenomes</taxon>
    </lineage>
</organism>